<dbReference type="EMBL" id="WISZ01000221">
    <property type="protein sequence ID" value="MQX12388.1"/>
    <property type="molecule type" value="Genomic_DNA"/>
</dbReference>
<dbReference type="FunFam" id="3.40.50.10490:FF:000011">
    <property type="entry name" value="Arabinose 5-phosphate isomerase"/>
    <property type="match status" value="1"/>
</dbReference>
<dbReference type="PIRSF" id="PIRSF004692">
    <property type="entry name" value="KdsD_KpsF"/>
    <property type="match status" value="1"/>
</dbReference>
<dbReference type="GO" id="GO:0019146">
    <property type="term" value="F:arabinose-5-phosphate isomerase activity"/>
    <property type="evidence" value="ECO:0007669"/>
    <property type="project" value="UniProtKB-ARBA"/>
</dbReference>
<dbReference type="CDD" id="cd04604">
    <property type="entry name" value="CBS_pair_SIS_assoc"/>
    <property type="match status" value="1"/>
</dbReference>
<feature type="domain" description="SIS" evidence="9">
    <location>
        <begin position="50"/>
        <end position="193"/>
    </location>
</feature>
<dbReference type="AlphaFoldDB" id="A0A844ALF3"/>
<dbReference type="PROSITE" id="PS51464">
    <property type="entry name" value="SIS"/>
    <property type="match status" value="1"/>
</dbReference>
<dbReference type="InterPro" id="IPR035474">
    <property type="entry name" value="SIS_Kpsf"/>
</dbReference>
<dbReference type="Pfam" id="PF00571">
    <property type="entry name" value="CBS"/>
    <property type="match status" value="2"/>
</dbReference>
<dbReference type="PANTHER" id="PTHR42745">
    <property type="match status" value="1"/>
</dbReference>
<keyword evidence="5" id="KW-0862">Zinc</keyword>
<dbReference type="InterPro" id="IPR000644">
    <property type="entry name" value="CBS_dom"/>
</dbReference>
<keyword evidence="2" id="KW-0677">Repeat</keyword>
<evidence type="ECO:0000256" key="6">
    <source>
        <dbReference type="PIRSR" id="PIRSR004692-3"/>
    </source>
</evidence>
<dbReference type="GO" id="GO:1901135">
    <property type="term" value="P:carbohydrate derivative metabolic process"/>
    <property type="evidence" value="ECO:0007669"/>
    <property type="project" value="InterPro"/>
</dbReference>
<evidence type="ECO:0000259" key="9">
    <source>
        <dbReference type="PROSITE" id="PS51464"/>
    </source>
</evidence>
<dbReference type="Proteomes" id="UP000466694">
    <property type="component" value="Unassembled WGS sequence"/>
</dbReference>
<feature type="domain" description="CBS" evidence="8">
    <location>
        <begin position="220"/>
        <end position="276"/>
    </location>
</feature>
<evidence type="ECO:0000256" key="2">
    <source>
        <dbReference type="ARBA" id="ARBA00022737"/>
    </source>
</evidence>
<dbReference type="InterPro" id="IPR046342">
    <property type="entry name" value="CBS_dom_sf"/>
</dbReference>
<dbReference type="Gene3D" id="3.40.50.10490">
    <property type="entry name" value="Glucose-6-phosphate isomerase like protein, domain 1"/>
    <property type="match status" value="1"/>
</dbReference>
<feature type="site" description="Catalytically relevant" evidence="6">
    <location>
        <position position="161"/>
    </location>
</feature>
<dbReference type="RefSeq" id="WP_037435968.1">
    <property type="nucleotide sequence ID" value="NZ_BJNI01000089.1"/>
</dbReference>
<name>A0A844ALF3_RHIFR</name>
<evidence type="ECO:0000256" key="3">
    <source>
        <dbReference type="ARBA" id="ARBA00023122"/>
    </source>
</evidence>
<proteinExistence type="inferred from homology"/>
<dbReference type="SUPFAM" id="SSF53697">
    <property type="entry name" value="SIS domain"/>
    <property type="match status" value="1"/>
</dbReference>
<dbReference type="PROSITE" id="PS51371">
    <property type="entry name" value="CBS"/>
    <property type="match status" value="2"/>
</dbReference>
<dbReference type="CDD" id="cd05014">
    <property type="entry name" value="SIS_Kpsf"/>
    <property type="match status" value="1"/>
</dbReference>
<protein>
    <submittedName>
        <fullName evidence="10">KpsF/GutQ family sugar-phosphate isomerase</fullName>
    </submittedName>
</protein>
<dbReference type="InterPro" id="IPR001347">
    <property type="entry name" value="SIS_dom"/>
</dbReference>
<feature type="site" description="Catalytically relevant" evidence="6">
    <location>
        <position position="68"/>
    </location>
</feature>
<dbReference type="GO" id="GO:0097367">
    <property type="term" value="F:carbohydrate derivative binding"/>
    <property type="evidence" value="ECO:0007669"/>
    <property type="project" value="InterPro"/>
</dbReference>
<feature type="binding site" evidence="5">
    <location>
        <position position="91"/>
    </location>
    <ligand>
        <name>Zn(2+)</name>
        <dbReference type="ChEBI" id="CHEBI:29105"/>
    </ligand>
</feature>
<dbReference type="GO" id="GO:0046872">
    <property type="term" value="F:metal ion binding"/>
    <property type="evidence" value="ECO:0007669"/>
    <property type="project" value="UniProtKB-KW"/>
</dbReference>
<dbReference type="Gene3D" id="3.10.580.10">
    <property type="entry name" value="CBS-domain"/>
    <property type="match status" value="1"/>
</dbReference>
<comment type="caution">
    <text evidence="10">The sequence shown here is derived from an EMBL/GenBank/DDBJ whole genome shotgun (WGS) entry which is preliminary data.</text>
</comment>
<sequence>MAVKSVRPVDLTSSTFDSIRLTLATATNGIKALADYAATDEAFAQSLVDAVELIGEGRGRVVVSGVGKSGHIGRKIAATMASTGTSAYFVHPTEASHGDLGMITSEDVLILLSWSGETAELANMLTYAKRFKVPIVSISSNRASILARNSNVALVLPKVPEACPHGLAPTTSAMLQLVVGDALAIALLERRGFSAEDFKTFHPGGKLGAQLRLIDELAHVAKQVPLLAVGRPMSEAVIEMSSKGFGVVGIIDERGALVGVITDGDLRRHMAGDLLSQQVEEVMSHSPRVVKGDVLASAAMEFMQEHKVTVLFLVNEARVPVGIVHIHDLLRAGVA</sequence>
<dbReference type="InterPro" id="IPR004800">
    <property type="entry name" value="KdsD/KpsF-type"/>
</dbReference>
<evidence type="ECO:0000313" key="11">
    <source>
        <dbReference type="Proteomes" id="UP000466694"/>
    </source>
</evidence>
<dbReference type="PANTHER" id="PTHR42745:SF1">
    <property type="entry name" value="ARABINOSE 5-PHOSPHATE ISOMERASE KDSD"/>
    <property type="match status" value="1"/>
</dbReference>
<feature type="site" description="Catalytically relevant" evidence="6">
    <location>
        <position position="120"/>
    </location>
</feature>
<dbReference type="InterPro" id="IPR046348">
    <property type="entry name" value="SIS_dom_sf"/>
</dbReference>
<keyword evidence="5" id="KW-0479">Metal-binding</keyword>
<dbReference type="GO" id="GO:0005975">
    <property type="term" value="P:carbohydrate metabolic process"/>
    <property type="evidence" value="ECO:0007669"/>
    <property type="project" value="InterPro"/>
</dbReference>
<reference evidence="10 11" key="1">
    <citation type="journal article" date="2013" name="Genome Biol.">
        <title>Comparative genomics of the core and accessory genomes of 48 Sinorhizobium strains comprising five genospecies.</title>
        <authorList>
            <person name="Sugawara M."/>
            <person name="Epstein B."/>
            <person name="Badgley B.D."/>
            <person name="Unno T."/>
            <person name="Xu L."/>
            <person name="Reese J."/>
            <person name="Gyaneshwar P."/>
            <person name="Denny R."/>
            <person name="Mudge J."/>
            <person name="Bharti A.K."/>
            <person name="Farmer A.D."/>
            <person name="May G.D."/>
            <person name="Woodward J.E."/>
            <person name="Medigue C."/>
            <person name="Vallenet D."/>
            <person name="Lajus A."/>
            <person name="Rouy Z."/>
            <person name="Martinez-Vaz B."/>
            <person name="Tiffin P."/>
            <person name="Young N.D."/>
            <person name="Sadowsky M.J."/>
        </authorList>
    </citation>
    <scope>NUCLEOTIDE SEQUENCE [LARGE SCALE GENOMIC DNA]</scope>
    <source>
        <strain evidence="10 11">USDA205</strain>
    </source>
</reference>
<evidence type="ECO:0000256" key="5">
    <source>
        <dbReference type="PIRSR" id="PIRSR004692-2"/>
    </source>
</evidence>
<evidence type="ECO:0000256" key="7">
    <source>
        <dbReference type="PROSITE-ProRule" id="PRU00703"/>
    </source>
</evidence>
<keyword evidence="3 7" id="KW-0129">CBS domain</keyword>
<evidence type="ECO:0000256" key="1">
    <source>
        <dbReference type="ARBA" id="ARBA00008165"/>
    </source>
</evidence>
<feature type="site" description="Catalytically relevant" evidence="6">
    <location>
        <position position="202"/>
    </location>
</feature>
<evidence type="ECO:0000259" key="8">
    <source>
        <dbReference type="PROSITE" id="PS51371"/>
    </source>
</evidence>
<comment type="similarity">
    <text evidence="1 4">Belongs to the SIS family. GutQ/KpsF subfamily.</text>
</comment>
<dbReference type="NCBIfam" id="TIGR00393">
    <property type="entry name" value="kpsF"/>
    <property type="match status" value="1"/>
</dbReference>
<dbReference type="InterPro" id="IPR050986">
    <property type="entry name" value="GutQ/KpsF_isomerases"/>
</dbReference>
<accession>A0A844ALF3</accession>
<dbReference type="Pfam" id="PF01380">
    <property type="entry name" value="SIS"/>
    <property type="match status" value="1"/>
</dbReference>
<feature type="domain" description="CBS" evidence="8">
    <location>
        <begin position="283"/>
        <end position="335"/>
    </location>
</feature>
<keyword evidence="10" id="KW-0413">Isomerase</keyword>
<gene>
    <name evidence="10" type="ORF">GHK48_30245</name>
</gene>
<evidence type="ECO:0000256" key="4">
    <source>
        <dbReference type="PIRNR" id="PIRNR004692"/>
    </source>
</evidence>
<evidence type="ECO:0000313" key="10">
    <source>
        <dbReference type="EMBL" id="MQX12388.1"/>
    </source>
</evidence>
<organism evidence="10 11">
    <name type="scientific">Rhizobium fredii</name>
    <name type="common">Sinorhizobium fredii</name>
    <dbReference type="NCBI Taxonomy" id="380"/>
    <lineage>
        <taxon>Bacteria</taxon>
        <taxon>Pseudomonadati</taxon>
        <taxon>Pseudomonadota</taxon>
        <taxon>Alphaproteobacteria</taxon>
        <taxon>Hyphomicrobiales</taxon>
        <taxon>Rhizobiaceae</taxon>
        <taxon>Sinorhizobium/Ensifer group</taxon>
        <taxon>Sinorhizobium</taxon>
    </lineage>
</organism>